<organism evidence="4 5">
    <name type="scientific">Rhodococcus artemisiae</name>
    <dbReference type="NCBI Taxonomy" id="714159"/>
    <lineage>
        <taxon>Bacteria</taxon>
        <taxon>Bacillati</taxon>
        <taxon>Actinomycetota</taxon>
        <taxon>Actinomycetes</taxon>
        <taxon>Mycobacteriales</taxon>
        <taxon>Nocardiaceae</taxon>
        <taxon>Rhodococcus</taxon>
    </lineage>
</organism>
<feature type="chain" id="PRO_5045648343" evidence="2">
    <location>
        <begin position="18"/>
        <end position="435"/>
    </location>
</feature>
<evidence type="ECO:0000256" key="1">
    <source>
        <dbReference type="SAM" id="MobiDB-lite"/>
    </source>
</evidence>
<dbReference type="InterPro" id="IPR002372">
    <property type="entry name" value="PQQ_rpt_dom"/>
</dbReference>
<dbReference type="Pfam" id="PF13360">
    <property type="entry name" value="PQQ_2"/>
    <property type="match status" value="1"/>
</dbReference>
<dbReference type="InterPro" id="IPR011047">
    <property type="entry name" value="Quinoprotein_ADH-like_sf"/>
</dbReference>
<dbReference type="SMART" id="SM00564">
    <property type="entry name" value="PQQ"/>
    <property type="match status" value="2"/>
</dbReference>
<name>A0ABU7L7Y8_9NOCA</name>
<feature type="domain" description="Pyrrolo-quinoline quinone repeat" evidence="3">
    <location>
        <begin position="227"/>
        <end position="407"/>
    </location>
</feature>
<protein>
    <submittedName>
        <fullName evidence="4">PQQ-binding-like beta-propeller repeat protein</fullName>
    </submittedName>
</protein>
<dbReference type="Gene3D" id="2.130.10.10">
    <property type="entry name" value="YVTN repeat-like/Quinoprotein amine dehydrogenase"/>
    <property type="match status" value="2"/>
</dbReference>
<dbReference type="SUPFAM" id="SSF50998">
    <property type="entry name" value="Quinoprotein alcohol dehydrogenase-like"/>
    <property type="match status" value="1"/>
</dbReference>
<dbReference type="PANTHER" id="PTHR34512:SF30">
    <property type="entry name" value="OUTER MEMBRANE PROTEIN ASSEMBLY FACTOR BAMB"/>
    <property type="match status" value="1"/>
</dbReference>
<keyword evidence="5" id="KW-1185">Reference proteome</keyword>
<dbReference type="Proteomes" id="UP001336020">
    <property type="component" value="Unassembled WGS sequence"/>
</dbReference>
<dbReference type="InterPro" id="IPR015943">
    <property type="entry name" value="WD40/YVTN_repeat-like_dom_sf"/>
</dbReference>
<comment type="caution">
    <text evidence="4">The sequence shown here is derived from an EMBL/GenBank/DDBJ whole genome shotgun (WGS) entry which is preliminary data.</text>
</comment>
<proteinExistence type="predicted"/>
<dbReference type="InterPro" id="IPR018391">
    <property type="entry name" value="PQQ_b-propeller_rpt"/>
</dbReference>
<keyword evidence="2" id="KW-0732">Signal</keyword>
<dbReference type="PROSITE" id="PS51257">
    <property type="entry name" value="PROKAR_LIPOPROTEIN"/>
    <property type="match status" value="1"/>
</dbReference>
<gene>
    <name evidence="4" type="ORF">Q7514_08975</name>
</gene>
<accession>A0ABU7L7Y8</accession>
<sequence length="435" mass="44656">MRGARRAAVLTATAALALSGCGSDNGGPYSPGAWPGRHSDARNSNTTVSDGLDDVTSSWSRATGGAVGSPATVAPNGQITITSATEAGCNIFSYQMDNGRKRWCTRLGPGVADVSPVADDVANVYVGEAGGLFSFTENGQRRWRIPVSGTPRAAQFAGDESLVVITHFGQVNIVDPQTGMLRAPLFDLVPIPGVADGTNIPRQDPDHGLAGCFGGSPDCPVATTPAIDQDTGRIFTTVWRPGADRAALVALRYPGGDNPVVTEEWSNVDLPGGATTSPALSADATTVYVHDGEGALWAIDAETGQPRWNHDLGYTPATGPAVADDGLLVMSAGGTSGALTALRDTGDGVEAAWDRNDVRQAGVPALTANGRGYTVTQSDDGLTALVFDVADGRTLDEEPLPDATGFSVGTAVGPDGQLVATTLSGEMYVLDGSED</sequence>
<evidence type="ECO:0000313" key="5">
    <source>
        <dbReference type="Proteomes" id="UP001336020"/>
    </source>
</evidence>
<evidence type="ECO:0000256" key="2">
    <source>
        <dbReference type="SAM" id="SignalP"/>
    </source>
</evidence>
<feature type="region of interest" description="Disordered" evidence="1">
    <location>
        <begin position="29"/>
        <end position="51"/>
    </location>
</feature>
<dbReference type="RefSeq" id="WP_330132898.1">
    <property type="nucleotide sequence ID" value="NZ_JAUTXY010000003.1"/>
</dbReference>
<reference evidence="4 5" key="1">
    <citation type="submission" date="2023-07" db="EMBL/GenBank/DDBJ databases">
        <authorList>
            <person name="Girao M."/>
            <person name="Carvalho M.F."/>
        </authorList>
    </citation>
    <scope>NUCLEOTIDE SEQUENCE [LARGE SCALE GENOMIC DNA]</scope>
    <source>
        <strain evidence="4 5">YIM65754</strain>
    </source>
</reference>
<dbReference type="PANTHER" id="PTHR34512">
    <property type="entry name" value="CELL SURFACE PROTEIN"/>
    <property type="match status" value="1"/>
</dbReference>
<feature type="compositionally biased region" description="Polar residues" evidence="1">
    <location>
        <begin position="42"/>
        <end position="51"/>
    </location>
</feature>
<feature type="signal peptide" evidence="2">
    <location>
        <begin position="1"/>
        <end position="17"/>
    </location>
</feature>
<dbReference type="EMBL" id="JAUTXY010000003">
    <property type="protein sequence ID" value="MEE2057658.1"/>
    <property type="molecule type" value="Genomic_DNA"/>
</dbReference>
<evidence type="ECO:0000259" key="3">
    <source>
        <dbReference type="Pfam" id="PF13360"/>
    </source>
</evidence>
<evidence type="ECO:0000313" key="4">
    <source>
        <dbReference type="EMBL" id="MEE2057658.1"/>
    </source>
</evidence>